<comment type="caution">
    <text evidence="1">The sequence shown here is derived from an EMBL/GenBank/DDBJ whole genome shotgun (WGS) entry which is preliminary data.</text>
</comment>
<organism evidence="1 2">
    <name type="scientific">Bauhinia variegata</name>
    <name type="common">Purple orchid tree</name>
    <name type="synonym">Phanera variegata</name>
    <dbReference type="NCBI Taxonomy" id="167791"/>
    <lineage>
        <taxon>Eukaryota</taxon>
        <taxon>Viridiplantae</taxon>
        <taxon>Streptophyta</taxon>
        <taxon>Embryophyta</taxon>
        <taxon>Tracheophyta</taxon>
        <taxon>Spermatophyta</taxon>
        <taxon>Magnoliopsida</taxon>
        <taxon>eudicotyledons</taxon>
        <taxon>Gunneridae</taxon>
        <taxon>Pentapetalae</taxon>
        <taxon>rosids</taxon>
        <taxon>fabids</taxon>
        <taxon>Fabales</taxon>
        <taxon>Fabaceae</taxon>
        <taxon>Cercidoideae</taxon>
        <taxon>Cercideae</taxon>
        <taxon>Bauhiniinae</taxon>
        <taxon>Bauhinia</taxon>
    </lineage>
</organism>
<evidence type="ECO:0000313" key="1">
    <source>
        <dbReference type="EMBL" id="KAI4296901.1"/>
    </source>
</evidence>
<sequence>MDVSGPCGSQLNHRVAAIGYGTCENGTKYWLMKNSWGEDWCEKGYIRMKMNVGDEGKTEDGMKYWSVKNSWSEKWGKSGYMKLQRDSAKPHGLCGLAKNASYPTVQKVQNFWTHSNG</sequence>
<dbReference type="Proteomes" id="UP000828941">
    <property type="component" value="Chromosome 14"/>
</dbReference>
<evidence type="ECO:0000313" key="2">
    <source>
        <dbReference type="Proteomes" id="UP000828941"/>
    </source>
</evidence>
<proteinExistence type="predicted"/>
<reference evidence="1 2" key="1">
    <citation type="journal article" date="2022" name="DNA Res.">
        <title>Chromosomal-level genome assembly of the orchid tree Bauhinia variegata (Leguminosae; Cercidoideae) supports the allotetraploid origin hypothesis of Bauhinia.</title>
        <authorList>
            <person name="Zhong Y."/>
            <person name="Chen Y."/>
            <person name="Zheng D."/>
            <person name="Pang J."/>
            <person name="Liu Y."/>
            <person name="Luo S."/>
            <person name="Meng S."/>
            <person name="Qian L."/>
            <person name="Wei D."/>
            <person name="Dai S."/>
            <person name="Zhou R."/>
        </authorList>
    </citation>
    <scope>NUCLEOTIDE SEQUENCE [LARGE SCALE GENOMIC DNA]</scope>
    <source>
        <strain evidence="1">BV-YZ2020</strain>
    </source>
</reference>
<accession>A0ACB9KI76</accession>
<name>A0ACB9KI76_BAUVA</name>
<gene>
    <name evidence="1" type="ORF">L6164_036821</name>
</gene>
<keyword evidence="2" id="KW-1185">Reference proteome</keyword>
<protein>
    <submittedName>
        <fullName evidence="1">Uncharacterized protein</fullName>
    </submittedName>
</protein>
<dbReference type="EMBL" id="CM039439">
    <property type="protein sequence ID" value="KAI4296901.1"/>
    <property type="molecule type" value="Genomic_DNA"/>
</dbReference>